<gene>
    <name evidence="2" type="ORF">NE536_06360</name>
</gene>
<accession>A0A9X3ASW0</accession>
<reference evidence="2" key="1">
    <citation type="journal article" date="2023" name="Int. J. Syst. Evol. Microbiol.">
        <title>&lt;i&gt;Shewanella septentrionalis&lt;/i&gt; sp. nov. and &lt;i&gt;Shewanella holmiensis&lt;/i&gt; sp. nov., isolated from Baltic Sea water and sediments.</title>
        <authorList>
            <person name="Martin-Rodriguez A.J."/>
            <person name="Thorell K."/>
            <person name="Joffre E."/>
            <person name="Jensie-Markopoulos S."/>
            <person name="Moore E.R.B."/>
            <person name="Sjoling A."/>
        </authorList>
    </citation>
    <scope>NUCLEOTIDE SEQUENCE</scope>
    <source>
        <strain evidence="2">SP1W3</strain>
    </source>
</reference>
<evidence type="ECO:0000256" key="1">
    <source>
        <dbReference type="SAM" id="Coils"/>
    </source>
</evidence>
<dbReference type="RefSeq" id="WP_261272162.1">
    <property type="nucleotide sequence ID" value="NZ_JAMTCC010000008.1"/>
</dbReference>
<evidence type="ECO:0000313" key="3">
    <source>
        <dbReference type="Proteomes" id="UP001155604"/>
    </source>
</evidence>
<evidence type="ECO:0008006" key="4">
    <source>
        <dbReference type="Google" id="ProtNLM"/>
    </source>
</evidence>
<dbReference type="AlphaFoldDB" id="A0A9X3ASW0"/>
<comment type="caution">
    <text evidence="2">The sequence shown here is derived from an EMBL/GenBank/DDBJ whole genome shotgun (WGS) entry which is preliminary data.</text>
</comment>
<dbReference type="EMBL" id="JAMTCC010000008">
    <property type="protein sequence ID" value="MCT7944987.1"/>
    <property type="molecule type" value="Genomic_DNA"/>
</dbReference>
<keyword evidence="3" id="KW-1185">Reference proteome</keyword>
<name>A0A9X3ASW0_9GAMM</name>
<protein>
    <recommendedName>
        <fullName evidence="4">KfrA N-terminal DNA-binding domain-containing protein</fullName>
    </recommendedName>
</protein>
<proteinExistence type="predicted"/>
<dbReference type="Proteomes" id="UP001155604">
    <property type="component" value="Unassembled WGS sequence"/>
</dbReference>
<keyword evidence="1" id="KW-0175">Coiled coil</keyword>
<organism evidence="2 3">
    <name type="scientific">Shewanella septentrionalis</name>
    <dbReference type="NCBI Taxonomy" id="2952223"/>
    <lineage>
        <taxon>Bacteria</taxon>
        <taxon>Pseudomonadati</taxon>
        <taxon>Pseudomonadota</taxon>
        <taxon>Gammaproteobacteria</taxon>
        <taxon>Alteromonadales</taxon>
        <taxon>Shewanellaceae</taxon>
        <taxon>Shewanella</taxon>
    </lineage>
</organism>
<sequence length="127" mass="14021">MSPLDQVLAAARSLEACGKVPSLALIKTRLGSSLPLPILIQGLQQFKSMPKADRERLAELQAISPTTEAAATNDTLTLALLAKRLQIQQTHFERHAEQQKAEIMQLKNELLELKQRINLLESQGKTA</sequence>
<feature type="coiled-coil region" evidence="1">
    <location>
        <begin position="89"/>
        <end position="123"/>
    </location>
</feature>
<evidence type="ECO:0000313" key="2">
    <source>
        <dbReference type="EMBL" id="MCT7944987.1"/>
    </source>
</evidence>